<feature type="compositionally biased region" description="Basic and acidic residues" evidence="1">
    <location>
        <begin position="327"/>
        <end position="342"/>
    </location>
</feature>
<evidence type="ECO:0000313" key="4">
    <source>
        <dbReference type="Proteomes" id="UP000245624"/>
    </source>
</evidence>
<comment type="caution">
    <text evidence="3">The sequence shown here is derived from an EMBL/GenBank/DDBJ whole genome shotgun (WGS) entry which is preliminary data.</text>
</comment>
<keyword evidence="4" id="KW-1185">Reference proteome</keyword>
<dbReference type="Pfam" id="PF11553">
    <property type="entry name" value="DUF3231"/>
    <property type="match status" value="2"/>
</dbReference>
<proteinExistence type="predicted"/>
<dbReference type="InterPro" id="IPR021617">
    <property type="entry name" value="DUF3231"/>
</dbReference>
<dbReference type="InterPro" id="IPR012347">
    <property type="entry name" value="Ferritin-like"/>
</dbReference>
<sequence length="342" mass="38686">MEVIILDTQHNNIKLTAAEISQIWGAYQNATISKCFFQYFSAIVEDQDIKALVQHGLELSESHIEQLTAFFNNESYPVPQGFTDNDVNVGAPRLYSDSYILYYLYQLGKLGINAFSVAVALSARSDIHTYFSQCLSEYTKFHKMVTDLLLNKGLYIRPPYLPTPDKVEFVNKQSFLTGWFGNRRPLVSLEVTNLYDNIQRNALGVSTLIGFSQVASSKKVRQYMVRGKEIAAKHVEIFGSILREDDLPVPMSWDMEVTDSTVSPFSDKLMMFLTTGLIAIGMGYYGTSMATTLRRDIQTHYGRLTSEIGKYAEDGANIMIDNGWMEHPPKSADRDKLARNKD</sequence>
<dbReference type="Gene3D" id="1.20.1260.10">
    <property type="match status" value="2"/>
</dbReference>
<keyword evidence="2" id="KW-1133">Transmembrane helix</keyword>
<organism evidence="3 4">
    <name type="scientific">Gracilibacillus dipsosauri</name>
    <dbReference type="NCBI Taxonomy" id="178340"/>
    <lineage>
        <taxon>Bacteria</taxon>
        <taxon>Bacillati</taxon>
        <taxon>Bacillota</taxon>
        <taxon>Bacilli</taxon>
        <taxon>Bacillales</taxon>
        <taxon>Bacillaceae</taxon>
        <taxon>Gracilibacillus</taxon>
    </lineage>
</organism>
<gene>
    <name evidence="3" type="ORF">DLJ74_02780</name>
</gene>
<dbReference type="Proteomes" id="UP000245624">
    <property type="component" value="Unassembled WGS sequence"/>
</dbReference>
<evidence type="ECO:0000256" key="1">
    <source>
        <dbReference type="SAM" id="MobiDB-lite"/>
    </source>
</evidence>
<evidence type="ECO:0008006" key="5">
    <source>
        <dbReference type="Google" id="ProtNLM"/>
    </source>
</evidence>
<dbReference type="AlphaFoldDB" id="A0A317L2X8"/>
<evidence type="ECO:0000256" key="2">
    <source>
        <dbReference type="SAM" id="Phobius"/>
    </source>
</evidence>
<feature type="transmembrane region" description="Helical" evidence="2">
    <location>
        <begin position="269"/>
        <end position="287"/>
    </location>
</feature>
<dbReference type="OrthoDB" id="1675670at2"/>
<keyword evidence="2" id="KW-0812">Transmembrane</keyword>
<keyword evidence="2" id="KW-0472">Membrane</keyword>
<dbReference type="EMBL" id="QGTD01000004">
    <property type="protein sequence ID" value="PWU69873.1"/>
    <property type="molecule type" value="Genomic_DNA"/>
</dbReference>
<name>A0A317L2X8_9BACI</name>
<feature type="region of interest" description="Disordered" evidence="1">
    <location>
        <begin position="323"/>
        <end position="342"/>
    </location>
</feature>
<reference evidence="3 4" key="1">
    <citation type="submission" date="2018-05" db="EMBL/GenBank/DDBJ databases">
        <title>Genomic analysis of Gracilibacillus dipsosauri DD1 reveals novel features of a salt-tolerant amylase.</title>
        <authorList>
            <person name="Deutch C.E."/>
            <person name="Yang S."/>
        </authorList>
    </citation>
    <scope>NUCLEOTIDE SEQUENCE [LARGE SCALE GENOMIC DNA]</scope>
    <source>
        <strain evidence="3 4">DD1</strain>
    </source>
</reference>
<protein>
    <recommendedName>
        <fullName evidence="5">DUF3231 family protein</fullName>
    </recommendedName>
</protein>
<accession>A0A317L2X8</accession>
<evidence type="ECO:0000313" key="3">
    <source>
        <dbReference type="EMBL" id="PWU69873.1"/>
    </source>
</evidence>